<reference evidence="1 2" key="1">
    <citation type="journal article" date="2016" name="Nat. Commun.">
        <title>Thousands of microbial genomes shed light on interconnected biogeochemical processes in an aquifer system.</title>
        <authorList>
            <person name="Anantharaman K."/>
            <person name="Brown C.T."/>
            <person name="Hug L.A."/>
            <person name="Sharon I."/>
            <person name="Castelle C.J."/>
            <person name="Probst A.J."/>
            <person name="Thomas B.C."/>
            <person name="Singh A."/>
            <person name="Wilkins M.J."/>
            <person name="Karaoz U."/>
            <person name="Brodie E.L."/>
            <person name="Williams K.H."/>
            <person name="Hubbard S.S."/>
            <person name="Banfield J.F."/>
        </authorList>
    </citation>
    <scope>NUCLEOTIDE SEQUENCE [LARGE SCALE GENOMIC DNA]</scope>
</reference>
<dbReference type="Gene3D" id="1.20.1440.60">
    <property type="entry name" value="23S rRNA-intervening sequence"/>
    <property type="match status" value="1"/>
</dbReference>
<evidence type="ECO:0008006" key="3">
    <source>
        <dbReference type="Google" id="ProtNLM"/>
    </source>
</evidence>
<dbReference type="STRING" id="1797517.A3F61_04230"/>
<dbReference type="Proteomes" id="UP000178272">
    <property type="component" value="Unassembled WGS sequence"/>
</dbReference>
<accession>A0A1G1V8Z7</accession>
<organism evidence="1 2">
    <name type="scientific">Candidatus Blackburnbacteria bacterium RIFCSPHIGHO2_12_FULL_41_13b</name>
    <dbReference type="NCBI Taxonomy" id="1797517"/>
    <lineage>
        <taxon>Bacteria</taxon>
        <taxon>Candidatus Blackburniibacteriota</taxon>
    </lineage>
</organism>
<name>A0A1G1V8Z7_9BACT</name>
<dbReference type="EMBL" id="MHCA01000031">
    <property type="protein sequence ID" value="OGY11771.1"/>
    <property type="molecule type" value="Genomic_DNA"/>
</dbReference>
<protein>
    <recommendedName>
        <fullName evidence="3">Four helix bundle protein</fullName>
    </recommendedName>
</protein>
<gene>
    <name evidence="1" type="ORF">A3F61_04230</name>
</gene>
<dbReference type="InterPro" id="IPR012657">
    <property type="entry name" value="23S_rRNA-intervening_sequence"/>
</dbReference>
<dbReference type="NCBIfam" id="TIGR02436">
    <property type="entry name" value="four helix bundle protein"/>
    <property type="match status" value="1"/>
</dbReference>
<dbReference type="InterPro" id="IPR036583">
    <property type="entry name" value="23S_rRNA_IVS_sf"/>
</dbReference>
<sequence>MSLIKKASDLRVYKISIELLDPLYKIAYLIPHLGLRTQLIKSGEAIAPLISEGFSRQRNPRDAARYYEIAMVESDEVCVHLEKTVVLSKRFTRLPKTKCENLISSYNELSKQLNRLRTIWKDYALKKG</sequence>
<evidence type="ECO:0000313" key="1">
    <source>
        <dbReference type="EMBL" id="OGY11771.1"/>
    </source>
</evidence>
<evidence type="ECO:0000313" key="2">
    <source>
        <dbReference type="Proteomes" id="UP000178272"/>
    </source>
</evidence>
<dbReference type="AlphaFoldDB" id="A0A1G1V8Z7"/>
<dbReference type="SUPFAM" id="SSF158446">
    <property type="entry name" value="IVS-encoded protein-like"/>
    <property type="match status" value="1"/>
</dbReference>
<proteinExistence type="predicted"/>
<comment type="caution">
    <text evidence="1">The sequence shown here is derived from an EMBL/GenBank/DDBJ whole genome shotgun (WGS) entry which is preliminary data.</text>
</comment>
<dbReference type="Pfam" id="PF05635">
    <property type="entry name" value="23S_rRNA_IVP"/>
    <property type="match status" value="1"/>
</dbReference>